<feature type="active site" description="Proton donor" evidence="3">
    <location>
        <position position="118"/>
    </location>
</feature>
<dbReference type="InterPro" id="IPR023174">
    <property type="entry name" value="PDEase_CS"/>
</dbReference>
<dbReference type="GO" id="GO:0004114">
    <property type="term" value="F:3',5'-cyclic-nucleotide phosphodiesterase activity"/>
    <property type="evidence" value="ECO:0007669"/>
    <property type="project" value="InterPro"/>
</dbReference>
<dbReference type="PROSITE" id="PS00126">
    <property type="entry name" value="PDEASE_I_1"/>
    <property type="match status" value="1"/>
</dbReference>
<dbReference type="AlphaFoldDB" id="A0A448YNC5"/>
<dbReference type="EMBL" id="CAACVR010000023">
    <property type="protein sequence ID" value="VEU22387.1"/>
    <property type="molecule type" value="Genomic_DNA"/>
</dbReference>
<dbReference type="SMART" id="SM00471">
    <property type="entry name" value="HDc"/>
    <property type="match status" value="1"/>
</dbReference>
<dbReference type="SUPFAM" id="SSF109604">
    <property type="entry name" value="HD-domain/PDEase-like"/>
    <property type="match status" value="1"/>
</dbReference>
<dbReference type="STRING" id="13370.A0A448YNC5"/>
<evidence type="ECO:0000259" key="5">
    <source>
        <dbReference type="PROSITE" id="PS51845"/>
    </source>
</evidence>
<keyword evidence="2" id="KW-0378">Hydrolase</keyword>
<keyword evidence="7" id="KW-1185">Reference proteome</keyword>
<feature type="binding site" evidence="4">
    <location>
        <position position="163"/>
    </location>
    <ligand>
        <name>Zn(2+)</name>
        <dbReference type="ChEBI" id="CHEBI:29105"/>
        <label>1</label>
    </ligand>
</feature>
<dbReference type="PROSITE" id="PS51845">
    <property type="entry name" value="PDEASE_I_2"/>
    <property type="match status" value="1"/>
</dbReference>
<keyword evidence="1 4" id="KW-0479">Metal-binding</keyword>
<dbReference type="InterPro" id="IPR023088">
    <property type="entry name" value="PDEase"/>
</dbReference>
<accession>A0A448YNC5</accession>
<dbReference type="InParanoid" id="A0A448YNC5"/>
<evidence type="ECO:0000313" key="6">
    <source>
        <dbReference type="EMBL" id="VEU22387.1"/>
    </source>
</evidence>
<evidence type="ECO:0000256" key="1">
    <source>
        <dbReference type="ARBA" id="ARBA00022723"/>
    </source>
</evidence>
<dbReference type="InterPro" id="IPR002073">
    <property type="entry name" value="PDEase_catalytic_dom"/>
</dbReference>
<proteinExistence type="predicted"/>
<protein>
    <submittedName>
        <fullName evidence="6">DEKNAAC103455</fullName>
    </submittedName>
</protein>
<dbReference type="PANTHER" id="PTHR11347">
    <property type="entry name" value="CYCLIC NUCLEOTIDE PHOSPHODIESTERASE"/>
    <property type="match status" value="1"/>
</dbReference>
<dbReference type="CDD" id="cd00077">
    <property type="entry name" value="HDc"/>
    <property type="match status" value="1"/>
</dbReference>
<dbReference type="FunCoup" id="A0A448YNC5">
    <property type="interactions" value="132"/>
</dbReference>
<feature type="binding site" evidence="4">
    <location>
        <position position="164"/>
    </location>
    <ligand>
        <name>Zn(2+)</name>
        <dbReference type="ChEBI" id="CHEBI:29105"/>
        <label>2</label>
    </ligand>
</feature>
<reference evidence="6 7" key="1">
    <citation type="submission" date="2018-12" db="EMBL/GenBank/DDBJ databases">
        <authorList>
            <person name="Tiukova I."/>
            <person name="Dainat J."/>
        </authorList>
    </citation>
    <scope>NUCLEOTIDE SEQUENCE [LARGE SCALE GENOMIC DNA]</scope>
</reference>
<name>A0A448YNC5_BRENA</name>
<dbReference type="InterPro" id="IPR036971">
    <property type="entry name" value="PDEase_catalytic_dom_sf"/>
</dbReference>
<dbReference type="OrthoDB" id="546632at2759"/>
<dbReference type="Proteomes" id="UP000290900">
    <property type="component" value="Unassembled WGS sequence"/>
</dbReference>
<evidence type="ECO:0000256" key="2">
    <source>
        <dbReference type="ARBA" id="ARBA00022801"/>
    </source>
</evidence>
<gene>
    <name evidence="6" type="ORF">BRENAR_LOCUS3118</name>
</gene>
<feature type="binding site" evidence="4">
    <location>
        <position position="271"/>
    </location>
    <ligand>
        <name>Zn(2+)</name>
        <dbReference type="ChEBI" id="CHEBI:29105"/>
        <label>1</label>
    </ligand>
</feature>
<dbReference type="GO" id="GO:0046872">
    <property type="term" value="F:metal ion binding"/>
    <property type="evidence" value="ECO:0007669"/>
    <property type="project" value="UniProtKB-KW"/>
</dbReference>
<sequence>MKAWIGLYDDQINFNSMSNLIERPYDLKVTTDYLNFLSETLQHHELLTQNHHPSFYDTCFTTWDFQAYSLTIDELTYTAYLILRNPYESYCGNKNTANLLLAFLFFIRDNYRLGNPFHNFRHAVDVLQATNFFLTVLEAHKSEWSIQFSAPERFALLLAALGHDLGHPATTNQVLIQSDTRIAKLFHNESVLENYHQSQFRKACVPLLEGCKLSLGEETIEYMDKLITRAILATDMAKHDDYVKELDHFDNKDDSWENKVMLGSLLIKSADISNVCRPLQTSVKWALSLGEEFKQVNQLSRVIQGEASCLDVDGCGFDIKTITADEAVKRVKGLSGSQMFFINRFASVFFKKVGENIGPIGFLYEQLEVNRRYWEAN</sequence>
<feature type="binding site" evidence="4">
    <location>
        <position position="122"/>
    </location>
    <ligand>
        <name>Zn(2+)</name>
        <dbReference type="ChEBI" id="CHEBI:29105"/>
        <label>1</label>
    </ligand>
</feature>
<feature type="binding site" evidence="4">
    <location>
        <position position="164"/>
    </location>
    <ligand>
        <name>Zn(2+)</name>
        <dbReference type="ChEBI" id="CHEBI:29105"/>
        <label>1</label>
    </ligand>
</feature>
<dbReference type="Pfam" id="PF00233">
    <property type="entry name" value="PDEase_I"/>
    <property type="match status" value="1"/>
</dbReference>
<evidence type="ECO:0000256" key="3">
    <source>
        <dbReference type="PIRSR" id="PIRSR623088-1"/>
    </source>
</evidence>
<dbReference type="GO" id="GO:0007165">
    <property type="term" value="P:signal transduction"/>
    <property type="evidence" value="ECO:0007669"/>
    <property type="project" value="InterPro"/>
</dbReference>
<feature type="domain" description="PDEase" evidence="5">
    <location>
        <begin position="29"/>
        <end position="377"/>
    </location>
</feature>
<dbReference type="Gene3D" id="1.10.1300.10">
    <property type="entry name" value="3'5'-cyclic nucleotide phosphodiesterase, catalytic domain"/>
    <property type="match status" value="1"/>
</dbReference>
<organism evidence="6 7">
    <name type="scientific">Brettanomyces naardenensis</name>
    <name type="common">Yeast</name>
    <dbReference type="NCBI Taxonomy" id="13370"/>
    <lineage>
        <taxon>Eukaryota</taxon>
        <taxon>Fungi</taxon>
        <taxon>Dikarya</taxon>
        <taxon>Ascomycota</taxon>
        <taxon>Saccharomycotina</taxon>
        <taxon>Pichiomycetes</taxon>
        <taxon>Pichiales</taxon>
        <taxon>Pichiaceae</taxon>
        <taxon>Brettanomyces</taxon>
    </lineage>
</organism>
<dbReference type="InterPro" id="IPR003607">
    <property type="entry name" value="HD/PDEase_dom"/>
</dbReference>
<evidence type="ECO:0000256" key="4">
    <source>
        <dbReference type="PIRSR" id="PIRSR623088-3"/>
    </source>
</evidence>
<evidence type="ECO:0000313" key="7">
    <source>
        <dbReference type="Proteomes" id="UP000290900"/>
    </source>
</evidence>
<dbReference type="PRINTS" id="PR00387">
    <property type="entry name" value="PDIESTERASE1"/>
</dbReference>